<keyword evidence="8" id="KW-1185">Reference proteome</keyword>
<dbReference type="Pfam" id="PF05291">
    <property type="entry name" value="Bystin"/>
    <property type="match status" value="1"/>
</dbReference>
<dbReference type="PANTHER" id="PTHR12821:SF0">
    <property type="entry name" value="BYSTIN"/>
    <property type="match status" value="1"/>
</dbReference>
<dbReference type="EMBL" id="CAEKKB010000004">
    <property type="protein sequence ID" value="CAB4307529.1"/>
    <property type="molecule type" value="Genomic_DNA"/>
</dbReference>
<evidence type="ECO:0000313" key="7">
    <source>
        <dbReference type="EMBL" id="CAB4307529.1"/>
    </source>
</evidence>
<dbReference type="GO" id="GO:0006364">
    <property type="term" value="P:rRNA processing"/>
    <property type="evidence" value="ECO:0007669"/>
    <property type="project" value="TreeGrafter"/>
</dbReference>
<dbReference type="GO" id="GO:0005737">
    <property type="term" value="C:cytoplasm"/>
    <property type="evidence" value="ECO:0007669"/>
    <property type="project" value="TreeGrafter"/>
</dbReference>
<feature type="compositionally biased region" description="Acidic residues" evidence="6">
    <location>
        <begin position="87"/>
        <end position="96"/>
    </location>
</feature>
<name>A0A6J5X1C4_PRUAR</name>
<evidence type="ECO:0000256" key="3">
    <source>
        <dbReference type="ARBA" id="ARBA00022517"/>
    </source>
</evidence>
<evidence type="ECO:0000256" key="2">
    <source>
        <dbReference type="ARBA" id="ARBA00007114"/>
    </source>
</evidence>
<gene>
    <name evidence="7" type="ORF">ORAREDHAP_LOCUS26284</name>
</gene>
<comment type="subcellular location">
    <subcellularLocation>
        <location evidence="1">Nucleus</location>
        <location evidence="1">Nucleolus</location>
    </subcellularLocation>
</comment>
<comment type="similarity">
    <text evidence="2">Belongs to the bystin family.</text>
</comment>
<evidence type="ECO:0000313" key="8">
    <source>
        <dbReference type="Proteomes" id="UP000507245"/>
    </source>
</evidence>
<protein>
    <recommendedName>
        <fullName evidence="5">Bystin</fullName>
    </recommendedName>
</protein>
<evidence type="ECO:0000256" key="5">
    <source>
        <dbReference type="ARBA" id="ARBA00074032"/>
    </source>
</evidence>
<dbReference type="GO" id="GO:0005730">
    <property type="term" value="C:nucleolus"/>
    <property type="evidence" value="ECO:0007669"/>
    <property type="project" value="UniProtKB-SubCell"/>
</dbReference>
<dbReference type="AlphaFoldDB" id="A0A6J5X1C4"/>
<evidence type="ECO:0000256" key="4">
    <source>
        <dbReference type="ARBA" id="ARBA00023242"/>
    </source>
</evidence>
<dbReference type="FunFam" id="1.25.40.480:FF:000001">
    <property type="entry name" value="Bystin (51.6 kD)-like"/>
    <property type="match status" value="1"/>
</dbReference>
<reference evidence="8" key="1">
    <citation type="journal article" date="2020" name="Genome Biol.">
        <title>Gamete binning: chromosome-level and haplotype-resolved genome assembly enabled by high-throughput single-cell sequencing of gamete genomes.</title>
        <authorList>
            <person name="Campoy J.A."/>
            <person name="Sun H."/>
            <person name="Goel M."/>
            <person name="Jiao W.-B."/>
            <person name="Folz-Donahue K."/>
            <person name="Wang N."/>
            <person name="Rubio M."/>
            <person name="Liu C."/>
            <person name="Kukat C."/>
            <person name="Ruiz D."/>
            <person name="Huettel B."/>
            <person name="Schneeberger K."/>
        </authorList>
    </citation>
    <scope>NUCLEOTIDE SEQUENCE [LARGE SCALE GENOMIC DNA]</scope>
    <source>
        <strain evidence="8">cv. Rojo Pasion</strain>
    </source>
</reference>
<sequence>MGKKRQRERHQNPEPFLAEENGSVASKKQTKSKQHQMEEKLISSGMSSKILKEALAQQREVEDEENRAQNPNNSLLNVTEDPRKDEAAEEEEDIDDFGGFSETQSRFGGHEENDEHDEKFLNEIDEDDENLLEAFLSKSAGPQRTLADLIVARIKEKDSDVSSDARPLPKLDTSLIELYKGVGKFLSKYTAGKVPKPFKHIPSVPRWEDVLYLTEPENWSPNAMYQATRIFASNLGKQKVERFYKLVLLPRVREDIRKHKRLHFALYQSLKKSLYKPAAFFLGILLPLCESGTCNLREAVIFGSIIEKVSIPPLHSSVALMKLAEMKYCGTTSYFIKLLLDKKYALPYRVLDAVVAHFMRFLEETRLMPVIWHQSLLTFVQRYKNELQKEDKDNLRNLLEKQKHYLVTPEIRRELDHSRNRGEKEDDLMLSWPKESPIRSKCNGLTSELKHFWEQGLPTR</sequence>
<evidence type="ECO:0000256" key="1">
    <source>
        <dbReference type="ARBA" id="ARBA00004604"/>
    </source>
</evidence>
<organism evidence="7 8">
    <name type="scientific">Prunus armeniaca</name>
    <name type="common">Apricot</name>
    <name type="synonym">Armeniaca vulgaris</name>
    <dbReference type="NCBI Taxonomy" id="36596"/>
    <lineage>
        <taxon>Eukaryota</taxon>
        <taxon>Viridiplantae</taxon>
        <taxon>Streptophyta</taxon>
        <taxon>Embryophyta</taxon>
        <taxon>Tracheophyta</taxon>
        <taxon>Spermatophyta</taxon>
        <taxon>Magnoliopsida</taxon>
        <taxon>eudicotyledons</taxon>
        <taxon>Gunneridae</taxon>
        <taxon>Pentapetalae</taxon>
        <taxon>rosids</taxon>
        <taxon>fabids</taxon>
        <taxon>Rosales</taxon>
        <taxon>Rosaceae</taxon>
        <taxon>Amygdaloideae</taxon>
        <taxon>Amygdaleae</taxon>
        <taxon>Prunus</taxon>
    </lineage>
</organism>
<evidence type="ECO:0000256" key="6">
    <source>
        <dbReference type="SAM" id="MobiDB-lite"/>
    </source>
</evidence>
<dbReference type="GO" id="GO:0030515">
    <property type="term" value="F:snoRNA binding"/>
    <property type="evidence" value="ECO:0007669"/>
    <property type="project" value="TreeGrafter"/>
</dbReference>
<dbReference type="InterPro" id="IPR007955">
    <property type="entry name" value="Bystin"/>
</dbReference>
<keyword evidence="4" id="KW-0539">Nucleus</keyword>
<dbReference type="GO" id="GO:0030688">
    <property type="term" value="C:preribosome, small subunit precursor"/>
    <property type="evidence" value="ECO:0007669"/>
    <property type="project" value="TreeGrafter"/>
</dbReference>
<feature type="region of interest" description="Disordered" evidence="6">
    <location>
        <begin position="1"/>
        <end position="115"/>
    </location>
</feature>
<keyword evidence="3" id="KW-0690">Ribosome biogenesis</keyword>
<feature type="compositionally biased region" description="Polar residues" evidence="6">
    <location>
        <begin position="68"/>
        <end position="77"/>
    </location>
</feature>
<dbReference type="PANTHER" id="PTHR12821">
    <property type="entry name" value="BYSTIN"/>
    <property type="match status" value="1"/>
</dbReference>
<proteinExistence type="inferred from homology"/>
<accession>A0A6J5X1C4</accession>
<dbReference type="OrthoDB" id="2192561at2759"/>
<dbReference type="Gene3D" id="1.25.40.480">
    <property type="match status" value="1"/>
</dbReference>
<dbReference type="Proteomes" id="UP000507245">
    <property type="component" value="Unassembled WGS sequence"/>
</dbReference>